<dbReference type="Pfam" id="PF11236">
    <property type="entry name" value="DUF3037"/>
    <property type="match status" value="1"/>
</dbReference>
<dbReference type="EMBL" id="JBHLSS010000158">
    <property type="protein sequence ID" value="MFC0712222.1"/>
    <property type="molecule type" value="Genomic_DNA"/>
</dbReference>
<dbReference type="RefSeq" id="WP_376949671.1">
    <property type="nucleotide sequence ID" value="NZ_CP171449.1"/>
</dbReference>
<proteinExistence type="predicted"/>
<dbReference type="Proteomes" id="UP001589891">
    <property type="component" value="Unassembled WGS sequence"/>
</dbReference>
<dbReference type="InterPro" id="IPR021398">
    <property type="entry name" value="DUF3037"/>
</dbReference>
<organism evidence="1 2">
    <name type="scientific">Azorhizophilus paspali</name>
    <name type="common">Azotobacter paspali</name>
    <dbReference type="NCBI Taxonomy" id="69963"/>
    <lineage>
        <taxon>Bacteria</taxon>
        <taxon>Pseudomonadati</taxon>
        <taxon>Pseudomonadota</taxon>
        <taxon>Gammaproteobacteria</taxon>
        <taxon>Pseudomonadales</taxon>
        <taxon>Pseudomonadaceae</taxon>
        <taxon>Azorhizophilus</taxon>
    </lineage>
</organism>
<evidence type="ECO:0000313" key="1">
    <source>
        <dbReference type="EMBL" id="MFC0712222.1"/>
    </source>
</evidence>
<comment type="caution">
    <text evidence="1">The sequence shown here is derived from an EMBL/GenBank/DDBJ whole genome shotgun (WGS) entry which is preliminary data.</text>
</comment>
<reference evidence="1 2" key="1">
    <citation type="submission" date="2024-09" db="EMBL/GenBank/DDBJ databases">
        <authorList>
            <person name="Sun Q."/>
            <person name="Mori K."/>
        </authorList>
    </citation>
    <scope>NUCLEOTIDE SEQUENCE [LARGE SCALE GENOMIC DNA]</scope>
    <source>
        <strain evidence="1 2">NCAIM B.01794</strain>
    </source>
</reference>
<gene>
    <name evidence="1" type="ORF">ACFFGX_22685</name>
</gene>
<protein>
    <submittedName>
        <fullName evidence="1">DUF3037 domain-containing protein</fullName>
    </submittedName>
</protein>
<accession>A0ABV6SRR9</accession>
<evidence type="ECO:0000313" key="2">
    <source>
        <dbReference type="Proteomes" id="UP001589891"/>
    </source>
</evidence>
<sequence>MKYACLYSIVRFAPFAETEEFANVGIVLSAPAIGRMEYRLARKNLKRVNQFFECSSLFAKAMEIAQSELETVRQMTAKAQEAQIVNHFRFLTEPKESLIRFSRMRSILVDDLDAMLDELFDRYIERQGIGRERHEEAMVREIRTLFVQASIRNFRDETLTGELTKLHLPLVHRNEVVAAIKPLAFDQAEPNAILDHCEQWLMKFARAEREGIIQLKNVLIPVTAPAENDSPRHCKAVQIARNSIRERGLQMVDFHATQAIAAFAQSYAQ</sequence>
<name>A0ABV6SRR9_AZOPA</name>
<keyword evidence="2" id="KW-1185">Reference proteome</keyword>